<dbReference type="RefSeq" id="WP_345533925.1">
    <property type="nucleotide sequence ID" value="NZ_BAABLD010000011.1"/>
</dbReference>
<proteinExistence type="predicted"/>
<dbReference type="Proteomes" id="UP001500547">
    <property type="component" value="Unassembled WGS sequence"/>
</dbReference>
<dbReference type="InterPro" id="IPR012340">
    <property type="entry name" value="NA-bd_OB-fold"/>
</dbReference>
<protein>
    <recommendedName>
        <fullName evidence="4">NfeD family protein</fullName>
    </recommendedName>
</protein>
<reference evidence="3" key="1">
    <citation type="journal article" date="2019" name="Int. J. Syst. Evol. Microbiol.">
        <title>The Global Catalogue of Microorganisms (GCM) 10K type strain sequencing project: providing services to taxonomists for standard genome sequencing and annotation.</title>
        <authorList>
            <consortium name="The Broad Institute Genomics Platform"/>
            <consortium name="The Broad Institute Genome Sequencing Center for Infectious Disease"/>
            <person name="Wu L."/>
            <person name="Ma J."/>
        </authorList>
    </citation>
    <scope>NUCLEOTIDE SEQUENCE [LARGE SCALE GENOMIC DNA]</scope>
    <source>
        <strain evidence="3">JCM 18715</strain>
    </source>
</reference>
<sequence>MTLFWLVVAVGAIVAEMMTGTLYLLVIGIAGAAGAALAWNSFDLSWQCVGAALVGVLGALFVRRFKPEPAAAMPQNLGGGNVEVAQVIVPGKLRVRWRGTEWDANGPTSAMVGEKLEVLGRQGNVLEVGLSLKN</sequence>
<organism evidence="2 3">
    <name type="scientific">Viridibacterium curvum</name>
    <dbReference type="NCBI Taxonomy" id="1101404"/>
    <lineage>
        <taxon>Bacteria</taxon>
        <taxon>Pseudomonadati</taxon>
        <taxon>Pseudomonadota</taxon>
        <taxon>Betaproteobacteria</taxon>
        <taxon>Rhodocyclales</taxon>
        <taxon>Rhodocyclaceae</taxon>
        <taxon>Viridibacterium</taxon>
    </lineage>
</organism>
<evidence type="ECO:0000313" key="3">
    <source>
        <dbReference type="Proteomes" id="UP001500547"/>
    </source>
</evidence>
<evidence type="ECO:0000313" key="2">
    <source>
        <dbReference type="EMBL" id="GAA5169073.1"/>
    </source>
</evidence>
<keyword evidence="1" id="KW-1133">Transmembrane helix</keyword>
<name>A0ABP9QXR5_9RHOO</name>
<dbReference type="Gene3D" id="2.40.50.140">
    <property type="entry name" value="Nucleic acid-binding proteins"/>
    <property type="match status" value="1"/>
</dbReference>
<evidence type="ECO:0000256" key="1">
    <source>
        <dbReference type="SAM" id="Phobius"/>
    </source>
</evidence>
<keyword evidence="1" id="KW-0472">Membrane</keyword>
<evidence type="ECO:0008006" key="4">
    <source>
        <dbReference type="Google" id="ProtNLM"/>
    </source>
</evidence>
<keyword evidence="1" id="KW-0812">Transmembrane</keyword>
<keyword evidence="3" id="KW-1185">Reference proteome</keyword>
<feature type="transmembrane region" description="Helical" evidence="1">
    <location>
        <begin position="42"/>
        <end position="62"/>
    </location>
</feature>
<comment type="caution">
    <text evidence="2">The sequence shown here is derived from an EMBL/GenBank/DDBJ whole genome shotgun (WGS) entry which is preliminary data.</text>
</comment>
<dbReference type="EMBL" id="BAABLD010000011">
    <property type="protein sequence ID" value="GAA5169073.1"/>
    <property type="molecule type" value="Genomic_DNA"/>
</dbReference>
<gene>
    <name evidence="2" type="ORF">GCM10025770_30150</name>
</gene>
<accession>A0ABP9QXR5</accession>